<organism evidence="1 2">
    <name type="scientific">Xanthomonas axonopodis pv. citri (strain 306)</name>
    <dbReference type="NCBI Taxonomy" id="190486"/>
    <lineage>
        <taxon>Bacteria</taxon>
        <taxon>Pseudomonadati</taxon>
        <taxon>Pseudomonadota</taxon>
        <taxon>Gammaproteobacteria</taxon>
        <taxon>Lysobacterales</taxon>
        <taxon>Lysobacteraceae</taxon>
        <taxon>Xanthomonas</taxon>
    </lineage>
</organism>
<dbReference type="KEGG" id="xac:XAC2438"/>
<sequence length="113" mass="12807">MRQSMQLGRVPQHDISLGAHQRVDGQKFKLTARLFELPAEYDYWQATYDAEHDQWGHMRFVLTVPKKIAVTVDFARAIVVGDALDQVKSCLNTATDNGRDMAPCFALDGWVLI</sequence>
<accession>A0AAI8EST3</accession>
<evidence type="ECO:0000313" key="1">
    <source>
        <dbReference type="EMBL" id="AAM37289.1"/>
    </source>
</evidence>
<dbReference type="Proteomes" id="UP000000576">
    <property type="component" value="Chromosome"/>
</dbReference>
<reference evidence="1 2" key="1">
    <citation type="journal article" date="2002" name="Nature">
        <title>Comparison of the genomes of two Xanthomonas pathogens with differing host specificities.</title>
        <authorList>
            <person name="da Silva A.C."/>
            <person name="Ferro J.A."/>
            <person name="Reinach F.C."/>
            <person name="Farah C.S."/>
            <person name="Furlan L.R."/>
            <person name="Quaggio R.B."/>
            <person name="Monteiro-Vitorello C.B."/>
            <person name="Van Sluys M.A."/>
            <person name="Almeida N.F."/>
            <person name="Alves L.M."/>
            <person name="do Amaral A.M."/>
            <person name="Bertolini M.C."/>
            <person name="Camargo L.E."/>
            <person name="Camarotte G."/>
            <person name="Cannavan F."/>
            <person name="Cardozo J."/>
            <person name="Chambergo F."/>
            <person name="Ciapina L.P."/>
            <person name="Cicarelli R.M."/>
            <person name="Coutinho L.L."/>
            <person name="Cursino-Santos J.R."/>
            <person name="El-Dorry H."/>
            <person name="Faria J.B."/>
            <person name="Ferreira A.J."/>
            <person name="Ferreira R.C."/>
            <person name="Ferro M.I."/>
            <person name="Formighieri E.F."/>
            <person name="Franco M.C."/>
            <person name="Greggio C.C."/>
            <person name="Gruber A."/>
            <person name="Katsuyama A.M."/>
            <person name="Kishi L.T."/>
            <person name="Leite R.P."/>
            <person name="Lemos E.G."/>
            <person name="Lemos M.V."/>
            <person name="Locali E.C."/>
            <person name="Machado M.A."/>
            <person name="Madeira A.M."/>
            <person name="Martinez-Rossi N.M."/>
            <person name="Martins E.C."/>
            <person name="Meidanis J."/>
            <person name="Menck C.F."/>
            <person name="Miyaki C.Y."/>
            <person name="Moon D.H."/>
            <person name="Moreira L.M."/>
            <person name="Novo M.T."/>
            <person name="Okura V.K."/>
            <person name="Oliveira M.C."/>
            <person name="Oliveira V.R."/>
            <person name="Pereira H.A."/>
            <person name="Rossi A."/>
            <person name="Sena J.A."/>
            <person name="Silva C."/>
            <person name="de Souza R.F."/>
            <person name="Spinola L.A."/>
            <person name="Takita M.A."/>
            <person name="Tamura R.E."/>
            <person name="Teixeira E.C."/>
            <person name="Tezza R.I."/>
            <person name="Trindade dos Santos M."/>
            <person name="Truffi D."/>
            <person name="Tsai S.M."/>
            <person name="White F.F."/>
            <person name="Setubal J.C."/>
            <person name="Kitajima J.P."/>
        </authorList>
    </citation>
    <scope>NUCLEOTIDE SEQUENCE [LARGE SCALE GENOMIC DNA]</scope>
    <source>
        <strain evidence="1 2">306</strain>
    </source>
</reference>
<dbReference type="AlphaFoldDB" id="A0AAI8EST3"/>
<proteinExistence type="predicted"/>
<name>A0AAI8EST3_XANAC</name>
<dbReference type="EMBL" id="AE008923">
    <property type="protein sequence ID" value="AAM37289.1"/>
    <property type="molecule type" value="Genomic_DNA"/>
</dbReference>
<gene>
    <name evidence="1" type="ordered locus">XAC2438</name>
</gene>
<protein>
    <submittedName>
        <fullName evidence="1">Uncharacterized protein</fullName>
    </submittedName>
</protein>
<evidence type="ECO:0000313" key="2">
    <source>
        <dbReference type="Proteomes" id="UP000000576"/>
    </source>
</evidence>